<dbReference type="PANTHER" id="PTHR47926:SF433">
    <property type="entry name" value="PENTATRICOPEPTIDE REPEAT-CONTAINING PROTEIN"/>
    <property type="match status" value="1"/>
</dbReference>
<evidence type="ECO:0000256" key="1">
    <source>
        <dbReference type="ARBA" id="ARBA00022737"/>
    </source>
</evidence>
<feature type="repeat" description="PPR" evidence="2">
    <location>
        <begin position="75"/>
        <end position="109"/>
    </location>
</feature>
<dbReference type="PANTHER" id="PTHR47926">
    <property type="entry name" value="PENTATRICOPEPTIDE REPEAT-CONTAINING PROTEIN"/>
    <property type="match status" value="1"/>
</dbReference>
<dbReference type="InterPro" id="IPR011990">
    <property type="entry name" value="TPR-like_helical_dom_sf"/>
</dbReference>
<dbReference type="GO" id="GO:0009451">
    <property type="term" value="P:RNA modification"/>
    <property type="evidence" value="ECO:0007669"/>
    <property type="project" value="InterPro"/>
</dbReference>
<protein>
    <recommendedName>
        <fullName evidence="5">Pentatricopeptide repeat-containing protein</fullName>
    </recommendedName>
</protein>
<dbReference type="PROSITE" id="PS51375">
    <property type="entry name" value="PPR"/>
    <property type="match status" value="1"/>
</dbReference>
<accession>A0AA39SIR8</accession>
<sequence>MLSFGSLPDKYSFPCVIKACGALNNVRLGRLVHDTIRLLGFKFDVFAGSFLVMFYEESRCIDNARCLFDKLSQRDCVLCNVMLNGYVIRGESENAIRVFKEMRSSERKPNSLTFAGILSLCATEAMIDLGIQLHGSVVYFRLEFDSPVVNTLLAMFSKWVYG</sequence>
<reference evidence="3" key="2">
    <citation type="submission" date="2023-06" db="EMBL/GenBank/DDBJ databases">
        <authorList>
            <person name="Swenson N.G."/>
            <person name="Wegrzyn J.L."/>
            <person name="Mcevoy S.L."/>
        </authorList>
    </citation>
    <scope>NUCLEOTIDE SEQUENCE</scope>
    <source>
        <strain evidence="3">NS2018</strain>
        <tissue evidence="3">Leaf</tissue>
    </source>
</reference>
<dbReference type="Pfam" id="PF13041">
    <property type="entry name" value="PPR_2"/>
    <property type="match status" value="1"/>
</dbReference>
<evidence type="ECO:0008006" key="5">
    <source>
        <dbReference type="Google" id="ProtNLM"/>
    </source>
</evidence>
<dbReference type="EMBL" id="JAUESC010000004">
    <property type="protein sequence ID" value="KAK0598831.1"/>
    <property type="molecule type" value="Genomic_DNA"/>
</dbReference>
<gene>
    <name evidence="3" type="ORF">LWI29_038385</name>
</gene>
<evidence type="ECO:0000313" key="4">
    <source>
        <dbReference type="Proteomes" id="UP001168877"/>
    </source>
</evidence>
<keyword evidence="1" id="KW-0677">Repeat</keyword>
<dbReference type="Gene3D" id="1.25.40.10">
    <property type="entry name" value="Tetratricopeptide repeat domain"/>
    <property type="match status" value="1"/>
</dbReference>
<comment type="caution">
    <text evidence="3">The sequence shown here is derived from an EMBL/GenBank/DDBJ whole genome shotgun (WGS) entry which is preliminary data.</text>
</comment>
<name>A0AA39SIR8_ACESA</name>
<dbReference type="GO" id="GO:0003723">
    <property type="term" value="F:RNA binding"/>
    <property type="evidence" value="ECO:0007669"/>
    <property type="project" value="InterPro"/>
</dbReference>
<dbReference type="Proteomes" id="UP001168877">
    <property type="component" value="Unassembled WGS sequence"/>
</dbReference>
<evidence type="ECO:0000313" key="3">
    <source>
        <dbReference type="EMBL" id="KAK0598831.1"/>
    </source>
</evidence>
<reference evidence="3" key="1">
    <citation type="journal article" date="2022" name="Plant J.">
        <title>Strategies of tolerance reflected in two North American maple genomes.</title>
        <authorList>
            <person name="McEvoy S.L."/>
            <person name="Sezen U.U."/>
            <person name="Trouern-Trend A."/>
            <person name="McMahon S.M."/>
            <person name="Schaberg P.G."/>
            <person name="Yang J."/>
            <person name="Wegrzyn J.L."/>
            <person name="Swenson N.G."/>
        </authorList>
    </citation>
    <scope>NUCLEOTIDE SEQUENCE</scope>
    <source>
        <strain evidence="3">NS2018</strain>
    </source>
</reference>
<dbReference type="NCBIfam" id="TIGR00756">
    <property type="entry name" value="PPR"/>
    <property type="match status" value="1"/>
</dbReference>
<dbReference type="InterPro" id="IPR046960">
    <property type="entry name" value="PPR_At4g14850-like_plant"/>
</dbReference>
<organism evidence="3 4">
    <name type="scientific">Acer saccharum</name>
    <name type="common">Sugar maple</name>
    <dbReference type="NCBI Taxonomy" id="4024"/>
    <lineage>
        <taxon>Eukaryota</taxon>
        <taxon>Viridiplantae</taxon>
        <taxon>Streptophyta</taxon>
        <taxon>Embryophyta</taxon>
        <taxon>Tracheophyta</taxon>
        <taxon>Spermatophyta</taxon>
        <taxon>Magnoliopsida</taxon>
        <taxon>eudicotyledons</taxon>
        <taxon>Gunneridae</taxon>
        <taxon>Pentapetalae</taxon>
        <taxon>rosids</taxon>
        <taxon>malvids</taxon>
        <taxon>Sapindales</taxon>
        <taxon>Sapindaceae</taxon>
        <taxon>Hippocastanoideae</taxon>
        <taxon>Acereae</taxon>
        <taxon>Acer</taxon>
    </lineage>
</organism>
<dbReference type="AlphaFoldDB" id="A0AA39SIR8"/>
<dbReference type="InterPro" id="IPR002885">
    <property type="entry name" value="PPR_rpt"/>
</dbReference>
<evidence type="ECO:0000256" key="2">
    <source>
        <dbReference type="PROSITE-ProRule" id="PRU00708"/>
    </source>
</evidence>
<proteinExistence type="predicted"/>
<keyword evidence="4" id="KW-1185">Reference proteome</keyword>